<comment type="caution">
    <text evidence="3">The sequence shown here is derived from an EMBL/GenBank/DDBJ whole genome shotgun (WGS) entry which is preliminary data.</text>
</comment>
<dbReference type="Pfam" id="PF06725">
    <property type="entry name" value="3D"/>
    <property type="match status" value="1"/>
</dbReference>
<organism evidence="3 4">
    <name type="scientific">Luteolibacter flavescens</name>
    <dbReference type="NCBI Taxonomy" id="1859460"/>
    <lineage>
        <taxon>Bacteria</taxon>
        <taxon>Pseudomonadati</taxon>
        <taxon>Verrucomicrobiota</taxon>
        <taxon>Verrucomicrobiia</taxon>
        <taxon>Verrucomicrobiales</taxon>
        <taxon>Verrucomicrobiaceae</taxon>
        <taxon>Luteolibacter</taxon>
    </lineage>
</organism>
<protein>
    <submittedName>
        <fullName evidence="3">3D domain-containing protein</fullName>
    </submittedName>
</protein>
<dbReference type="InterPro" id="IPR010611">
    <property type="entry name" value="3D_dom"/>
</dbReference>
<feature type="signal peptide" evidence="1">
    <location>
        <begin position="1"/>
        <end position="20"/>
    </location>
</feature>
<evidence type="ECO:0000259" key="2">
    <source>
        <dbReference type="Pfam" id="PF06725"/>
    </source>
</evidence>
<feature type="domain" description="3D" evidence="2">
    <location>
        <begin position="122"/>
        <end position="184"/>
    </location>
</feature>
<dbReference type="InterPro" id="IPR036908">
    <property type="entry name" value="RlpA-like_sf"/>
</dbReference>
<dbReference type="PROSITE" id="PS51257">
    <property type="entry name" value="PROKAR_LIPOPROTEIN"/>
    <property type="match status" value="1"/>
</dbReference>
<dbReference type="Proteomes" id="UP001207930">
    <property type="component" value="Unassembled WGS sequence"/>
</dbReference>
<keyword evidence="1" id="KW-0732">Signal</keyword>
<sequence length="228" mass="24522">MTFRLASAAALVALLFSSCASDSDLTVLSKSRSYSASTSSSGSYSGYATQAPGGYTTAQPSPILSAEAAGKPKDKHGMAFYKPSERNRLVRTTAYTCSEDDHIQYGSKNATGTPLRYTDRVRSAAADWAVYPVGTVFRIKGMPQLFVVDDYGSALTGTNTVDIYTPSKAHMGAWGRRNVELTVVQWGSYARSAEILSKRTQYAHCAQMYAAINRMMSRATATAATAAR</sequence>
<dbReference type="Gene3D" id="2.40.40.10">
    <property type="entry name" value="RlpA-like domain"/>
    <property type="match status" value="1"/>
</dbReference>
<reference evidence="3 4" key="1">
    <citation type="submission" date="2022-10" db="EMBL/GenBank/DDBJ databases">
        <title>Luteolibacter flavescens strain MCCC 1K03193, whole genome shotgun sequencing project.</title>
        <authorList>
            <person name="Zhao G."/>
            <person name="Shen L."/>
        </authorList>
    </citation>
    <scope>NUCLEOTIDE SEQUENCE [LARGE SCALE GENOMIC DNA]</scope>
    <source>
        <strain evidence="3 4">MCCC 1K03193</strain>
    </source>
</reference>
<evidence type="ECO:0000313" key="4">
    <source>
        <dbReference type="Proteomes" id="UP001207930"/>
    </source>
</evidence>
<name>A0ABT3FNC1_9BACT</name>
<feature type="chain" id="PRO_5045878694" evidence="1">
    <location>
        <begin position="21"/>
        <end position="228"/>
    </location>
</feature>
<accession>A0ABT3FNC1</accession>
<keyword evidence="4" id="KW-1185">Reference proteome</keyword>
<dbReference type="RefSeq" id="WP_264501032.1">
    <property type="nucleotide sequence ID" value="NZ_JAPDDS010000005.1"/>
</dbReference>
<gene>
    <name evidence="3" type="ORF">OKA04_10065</name>
</gene>
<evidence type="ECO:0000256" key="1">
    <source>
        <dbReference type="SAM" id="SignalP"/>
    </source>
</evidence>
<evidence type="ECO:0000313" key="3">
    <source>
        <dbReference type="EMBL" id="MCW1885072.1"/>
    </source>
</evidence>
<dbReference type="CDD" id="cd22784">
    <property type="entry name" value="DPBB_MltA_YuiC-like"/>
    <property type="match status" value="1"/>
</dbReference>
<proteinExistence type="predicted"/>
<dbReference type="SUPFAM" id="SSF50685">
    <property type="entry name" value="Barwin-like endoglucanases"/>
    <property type="match status" value="1"/>
</dbReference>
<dbReference type="EMBL" id="JAPDDS010000005">
    <property type="protein sequence ID" value="MCW1885072.1"/>
    <property type="molecule type" value="Genomic_DNA"/>
</dbReference>